<sequence length="650" mass="73718">MASLVSLAMVPEVLFQILEDLPLGAVYSLLQTCRALYPACHRHLWSTLNFNNNTRSFGSPTEMGKLILHGRLIRDHGCNPTGLKYTKTLVLGPPIFTNAGDNHQSQFTRPVAGRSTEVTEVLRDLVDSGNLDLRSVVIDLTETGSSPRLLTPHERLLFSLKTYSQSKLRESFSVQVFGGTIRRISTFFHLETITKLEMGGEGTDTAFWPHNAIEYSGRRPLDWMGTEMLQLADLLSGLVNLEAFSWRHPTDFTVGLSYRSSAVARNEIPFSDFPVEQAKLQAAFTDLQKLRELQFHDRFFDWSFFIVPPEKVKKLVIGTEMADGWWRRFAACEMPSLKELEITIGEHSSSTGLMSPDFTLGDVAIRGLEKFTTAGGDNLIPSDLRQCLARRNSAYLPRYERERAVARAKVIMARAKPKMGEHAPYASVFVEDHYVLKMLTDLEGDYKHEFAREFAKVFISTFTGAVDIKGWYTTRAFVRSLGSGIRKNIKAESRWIVREMEYEYTAKFALENGLKDRRLCANEFLADSRYRLNVRIHSPHSQDHGADFLKASQHARELAAMCKTELQSRDFREGDKFCKRRNEIDDIAFEKIVSAILGSGSEADVNGIVNDWAKARVEFIDFLFSDGDWYEAQKEHLYSLGWISHPDAGT</sequence>
<reference evidence="1 2" key="1">
    <citation type="submission" date="2023-08" db="EMBL/GenBank/DDBJ databases">
        <authorList>
            <person name="Palmer J.M."/>
        </authorList>
    </citation>
    <scope>NUCLEOTIDE SEQUENCE [LARGE SCALE GENOMIC DNA]</scope>
    <source>
        <strain evidence="1 2">TWF481</strain>
    </source>
</reference>
<name>A0AAV9VXT2_9PEZI</name>
<dbReference type="Proteomes" id="UP001370758">
    <property type="component" value="Unassembled WGS sequence"/>
</dbReference>
<dbReference type="EMBL" id="JAVHJL010000009">
    <property type="protein sequence ID" value="KAK6497782.1"/>
    <property type="molecule type" value="Genomic_DNA"/>
</dbReference>
<dbReference type="AlphaFoldDB" id="A0AAV9VXT2"/>
<proteinExistence type="predicted"/>
<accession>A0AAV9VXT2</accession>
<organism evidence="1 2">
    <name type="scientific">Arthrobotrys musiformis</name>
    <dbReference type="NCBI Taxonomy" id="47236"/>
    <lineage>
        <taxon>Eukaryota</taxon>
        <taxon>Fungi</taxon>
        <taxon>Dikarya</taxon>
        <taxon>Ascomycota</taxon>
        <taxon>Pezizomycotina</taxon>
        <taxon>Orbiliomycetes</taxon>
        <taxon>Orbiliales</taxon>
        <taxon>Orbiliaceae</taxon>
        <taxon>Arthrobotrys</taxon>
    </lineage>
</organism>
<keyword evidence="2" id="KW-1185">Reference proteome</keyword>
<gene>
    <name evidence="1" type="ORF">TWF481_012184</name>
</gene>
<protein>
    <recommendedName>
        <fullName evidence="3">F-box domain-containing protein</fullName>
    </recommendedName>
</protein>
<evidence type="ECO:0008006" key="3">
    <source>
        <dbReference type="Google" id="ProtNLM"/>
    </source>
</evidence>
<comment type="caution">
    <text evidence="1">The sequence shown here is derived from an EMBL/GenBank/DDBJ whole genome shotgun (WGS) entry which is preliminary data.</text>
</comment>
<evidence type="ECO:0000313" key="2">
    <source>
        <dbReference type="Proteomes" id="UP001370758"/>
    </source>
</evidence>
<evidence type="ECO:0000313" key="1">
    <source>
        <dbReference type="EMBL" id="KAK6497782.1"/>
    </source>
</evidence>